<evidence type="ECO:0000256" key="1">
    <source>
        <dbReference type="SAM" id="MobiDB-lite"/>
    </source>
</evidence>
<feature type="region of interest" description="Disordered" evidence="1">
    <location>
        <begin position="37"/>
        <end position="73"/>
    </location>
</feature>
<feature type="compositionally biased region" description="Low complexity" evidence="1">
    <location>
        <begin position="37"/>
        <end position="51"/>
    </location>
</feature>
<proteinExistence type="predicted"/>
<dbReference type="Proteomes" id="UP000794436">
    <property type="component" value="Unassembled WGS sequence"/>
</dbReference>
<feature type="compositionally biased region" description="Polar residues" evidence="1">
    <location>
        <begin position="59"/>
        <end position="72"/>
    </location>
</feature>
<reference evidence="2" key="1">
    <citation type="submission" date="2019-03" db="EMBL/GenBank/DDBJ databases">
        <title>Long read genome sequence of the mycoparasitic Pythium oligandrum ATCC 38472 isolated from sugarbeet rhizosphere.</title>
        <authorList>
            <person name="Gaulin E."/>
        </authorList>
    </citation>
    <scope>NUCLEOTIDE SEQUENCE</scope>
    <source>
        <strain evidence="2">ATCC 38472_TT</strain>
    </source>
</reference>
<dbReference type="AlphaFoldDB" id="A0A8K1FRS6"/>
<dbReference type="OrthoDB" id="124765at2759"/>
<gene>
    <name evidence="2" type="ORF">Poli38472_007545</name>
</gene>
<keyword evidence="3" id="KW-1185">Reference proteome</keyword>
<evidence type="ECO:0000313" key="2">
    <source>
        <dbReference type="EMBL" id="TMW67873.1"/>
    </source>
</evidence>
<accession>A0A8K1FRS6</accession>
<evidence type="ECO:0000313" key="3">
    <source>
        <dbReference type="Proteomes" id="UP000794436"/>
    </source>
</evidence>
<protein>
    <submittedName>
        <fullName evidence="2">Uncharacterized protein</fullName>
    </submittedName>
</protein>
<comment type="caution">
    <text evidence="2">The sequence shown here is derived from an EMBL/GenBank/DDBJ whole genome shotgun (WGS) entry which is preliminary data.</text>
</comment>
<name>A0A8K1FRS6_PYTOL</name>
<dbReference type="EMBL" id="SPLM01000003">
    <property type="protein sequence ID" value="TMW67873.1"/>
    <property type="molecule type" value="Genomic_DNA"/>
</dbReference>
<organism evidence="2 3">
    <name type="scientific">Pythium oligandrum</name>
    <name type="common">Mycoparasitic fungus</name>
    <dbReference type="NCBI Taxonomy" id="41045"/>
    <lineage>
        <taxon>Eukaryota</taxon>
        <taxon>Sar</taxon>
        <taxon>Stramenopiles</taxon>
        <taxon>Oomycota</taxon>
        <taxon>Peronosporomycetes</taxon>
        <taxon>Pythiales</taxon>
        <taxon>Pythiaceae</taxon>
        <taxon>Pythium</taxon>
    </lineage>
</organism>
<sequence length="414" mass="46542">MTELLSYEGDVETLEAVVAFIDDYYEADDALLSGDPSAVSSDAVVPSSSSSEGDHHSHQTTTTPKFPNSNRARNLRRKEIALLRQEAEQLQTRLLKLVMGRTTGEFGHNPRPTAVRHEMVAMWKAIALRQCSRRRASEAENTRLREHVRAQRKLLQRLRAPLMCHENLQPSFRLGSSSWNDVLPSGGSNNRVRVFVELLADLKQVHSSTDAWLSSSRCAPLTDGKYDDARVASVSPTNHSLELVFLRLLPLDFRTASDIYWRVGINELCKRFDLFREVTTIEGRDTVLYSQILHDSNESAVQLRTHVSIQKIEEENRIIIVMAARPEVIRIGEARIADIKMAEKYWIVLQAPEGKPHDACRMFLFGHTTIEIATAKTSDPRTVSTLTAHVSNRISGHLNASVEAIEDTVLGTVR</sequence>